<accession>A0A1P8JQ20</accession>
<organism evidence="7 8">
    <name type="scientific">Rhodoferax koreensis</name>
    <dbReference type="NCBI Taxonomy" id="1842727"/>
    <lineage>
        <taxon>Bacteria</taxon>
        <taxon>Pseudomonadati</taxon>
        <taxon>Pseudomonadota</taxon>
        <taxon>Betaproteobacteria</taxon>
        <taxon>Burkholderiales</taxon>
        <taxon>Comamonadaceae</taxon>
        <taxon>Rhodoferax</taxon>
    </lineage>
</organism>
<keyword evidence="8" id="KW-1185">Reference proteome</keyword>
<feature type="transmembrane region" description="Helical" evidence="6">
    <location>
        <begin position="74"/>
        <end position="94"/>
    </location>
</feature>
<keyword evidence="5 6" id="KW-0472">Membrane</keyword>
<evidence type="ECO:0000313" key="8">
    <source>
        <dbReference type="Proteomes" id="UP000186609"/>
    </source>
</evidence>
<keyword evidence="4 6" id="KW-1133">Transmembrane helix</keyword>
<dbReference type="OrthoDB" id="5638726at2"/>
<reference evidence="7 8" key="1">
    <citation type="submission" date="2017-01" db="EMBL/GenBank/DDBJ databases">
        <authorList>
            <person name="Mah S.A."/>
            <person name="Swanson W.J."/>
            <person name="Moy G.W."/>
            <person name="Vacquier V.D."/>
        </authorList>
    </citation>
    <scope>NUCLEOTIDE SEQUENCE [LARGE SCALE GENOMIC DNA]</scope>
    <source>
        <strain evidence="7 8">DCY110</strain>
    </source>
</reference>
<evidence type="ECO:0000256" key="1">
    <source>
        <dbReference type="ARBA" id="ARBA00004651"/>
    </source>
</evidence>
<keyword evidence="2" id="KW-1003">Cell membrane</keyword>
<feature type="transmembrane region" description="Helical" evidence="6">
    <location>
        <begin position="153"/>
        <end position="177"/>
    </location>
</feature>
<dbReference type="GO" id="GO:0015171">
    <property type="term" value="F:amino acid transmembrane transporter activity"/>
    <property type="evidence" value="ECO:0007669"/>
    <property type="project" value="TreeGrafter"/>
</dbReference>
<proteinExistence type="predicted"/>
<comment type="subcellular location">
    <subcellularLocation>
        <location evidence="1">Cell membrane</location>
        <topology evidence="1">Multi-pass membrane protein</topology>
    </subcellularLocation>
</comment>
<evidence type="ECO:0000256" key="2">
    <source>
        <dbReference type="ARBA" id="ARBA00022475"/>
    </source>
</evidence>
<evidence type="ECO:0000256" key="3">
    <source>
        <dbReference type="ARBA" id="ARBA00022692"/>
    </source>
</evidence>
<feature type="transmembrane region" description="Helical" evidence="6">
    <location>
        <begin position="6"/>
        <end position="33"/>
    </location>
</feature>
<dbReference type="PANTHER" id="PTHR30086:SF20">
    <property type="entry name" value="ARGININE EXPORTER PROTEIN ARGO-RELATED"/>
    <property type="match status" value="1"/>
</dbReference>
<sequence>MTGLPSYLSAFTAGLGLCFGLIVAIGAQNAFVLRQGLRREHLLPVVLFCFGADTLLVLAGVAGMARVLANRPTLAITLAAGGAVFLFAYAALALRRAWRPHALQAQGTAGLRAPLKTVMLQLAAFTLLNPHVYLDTVVLIGSVGAAQPGAAKWFFAAGTALASLVWFSALGFGARFLAPWLARPGAWRWLDAGVGLVMAVLGGVVARQAWSLLSSQ</sequence>
<evidence type="ECO:0000313" key="7">
    <source>
        <dbReference type="EMBL" id="APW35831.1"/>
    </source>
</evidence>
<dbReference type="RefSeq" id="WP_076195584.1">
    <property type="nucleotide sequence ID" value="NZ_CP019236.1"/>
</dbReference>
<dbReference type="EMBL" id="CP019236">
    <property type="protein sequence ID" value="APW35831.1"/>
    <property type="molecule type" value="Genomic_DNA"/>
</dbReference>
<dbReference type="PANTHER" id="PTHR30086">
    <property type="entry name" value="ARGININE EXPORTER PROTEIN ARGO"/>
    <property type="match status" value="1"/>
</dbReference>
<feature type="transmembrane region" description="Helical" evidence="6">
    <location>
        <begin position="189"/>
        <end position="210"/>
    </location>
</feature>
<evidence type="ECO:0000256" key="5">
    <source>
        <dbReference type="ARBA" id="ARBA00023136"/>
    </source>
</evidence>
<dbReference type="Pfam" id="PF01810">
    <property type="entry name" value="LysE"/>
    <property type="match status" value="1"/>
</dbReference>
<evidence type="ECO:0000256" key="6">
    <source>
        <dbReference type="SAM" id="Phobius"/>
    </source>
</evidence>
<protein>
    <submittedName>
        <fullName evidence="7">Amino acid transporter</fullName>
    </submittedName>
</protein>
<dbReference type="KEGG" id="rhy:RD110_00210"/>
<gene>
    <name evidence="7" type="ORF">RD110_00210</name>
</gene>
<dbReference type="GO" id="GO:0005886">
    <property type="term" value="C:plasma membrane"/>
    <property type="evidence" value="ECO:0007669"/>
    <property type="project" value="UniProtKB-SubCell"/>
</dbReference>
<feature type="transmembrane region" description="Helical" evidence="6">
    <location>
        <begin position="45"/>
        <end position="68"/>
    </location>
</feature>
<dbReference type="Proteomes" id="UP000186609">
    <property type="component" value="Chromosome"/>
</dbReference>
<name>A0A1P8JQ20_9BURK</name>
<dbReference type="InterPro" id="IPR001123">
    <property type="entry name" value="LeuE-type"/>
</dbReference>
<keyword evidence="3 6" id="KW-0812">Transmembrane</keyword>
<feature type="transmembrane region" description="Helical" evidence="6">
    <location>
        <begin position="115"/>
        <end position="133"/>
    </location>
</feature>
<dbReference type="AlphaFoldDB" id="A0A1P8JQ20"/>
<dbReference type="STRING" id="1842727.RD110_00210"/>
<evidence type="ECO:0000256" key="4">
    <source>
        <dbReference type="ARBA" id="ARBA00022989"/>
    </source>
</evidence>